<proteinExistence type="predicted"/>
<sequence>MKDPDFFERTQQLSRECLKAYSAVRVYLMDKPLSIHDPLPDEYQELITRSREAISRYLSFSRIQGSKPE</sequence>
<gene>
    <name evidence="1" type="ORF">HU760_022605</name>
</gene>
<dbReference type="RefSeq" id="WP_186678094.1">
    <property type="nucleotide sequence ID" value="NZ_JABWRZ020000003.1"/>
</dbReference>
<dbReference type="EMBL" id="JABWRZ020000003">
    <property type="protein sequence ID" value="MBV4493376.1"/>
    <property type="molecule type" value="Genomic_DNA"/>
</dbReference>
<evidence type="ECO:0000313" key="2">
    <source>
        <dbReference type="Proteomes" id="UP000609530"/>
    </source>
</evidence>
<organism evidence="1 2">
    <name type="scientific">Pseudomonas oryzicola</name>
    <dbReference type="NCBI Taxonomy" id="485876"/>
    <lineage>
        <taxon>Bacteria</taxon>
        <taxon>Pseudomonadati</taxon>
        <taxon>Pseudomonadota</taxon>
        <taxon>Gammaproteobacteria</taxon>
        <taxon>Pseudomonadales</taxon>
        <taxon>Pseudomonadaceae</taxon>
        <taxon>Pseudomonas</taxon>
    </lineage>
</organism>
<reference evidence="1 2" key="1">
    <citation type="journal article" date="2020" name="Microorganisms">
        <title>Reliable Identification of Environmental Pseudomonas Isolates Using the rpoD Gene.</title>
        <authorList>
            <consortium name="The Broad Institute Genome Sequencing Platform"/>
            <person name="Girard L."/>
            <person name="Lood C."/>
            <person name="Rokni-Zadeh H."/>
            <person name="van Noort V."/>
            <person name="Lavigne R."/>
            <person name="De Mot R."/>
        </authorList>
    </citation>
    <scope>NUCLEOTIDE SEQUENCE [LARGE SCALE GENOMIC DNA]</scope>
    <source>
        <strain evidence="1 2">RD9SR1</strain>
    </source>
</reference>
<keyword evidence="2" id="KW-1185">Reference proteome</keyword>
<protein>
    <submittedName>
        <fullName evidence="1">Uncharacterized protein</fullName>
    </submittedName>
</protein>
<accession>A0ABS6QGY2</accession>
<evidence type="ECO:0000313" key="1">
    <source>
        <dbReference type="EMBL" id="MBV4493376.1"/>
    </source>
</evidence>
<comment type="caution">
    <text evidence="1">The sequence shown here is derived from an EMBL/GenBank/DDBJ whole genome shotgun (WGS) entry which is preliminary data.</text>
</comment>
<dbReference type="Proteomes" id="UP000609530">
    <property type="component" value="Unassembled WGS sequence"/>
</dbReference>
<name>A0ABS6QGY2_9PSED</name>